<evidence type="ECO:0000313" key="2">
    <source>
        <dbReference type="Proteomes" id="UP000463224"/>
    </source>
</evidence>
<protein>
    <submittedName>
        <fullName evidence="1">Uncharacterized protein</fullName>
    </submittedName>
</protein>
<evidence type="ECO:0000313" key="1">
    <source>
        <dbReference type="EMBL" id="MVA99875.1"/>
    </source>
</evidence>
<dbReference type="AlphaFoldDB" id="A0A844QKP4"/>
<organism evidence="1 2">
    <name type="scientific">Nitratireductor arenosus</name>
    <dbReference type="NCBI Taxonomy" id="2682096"/>
    <lineage>
        <taxon>Bacteria</taxon>
        <taxon>Pseudomonadati</taxon>
        <taxon>Pseudomonadota</taxon>
        <taxon>Alphaproteobacteria</taxon>
        <taxon>Hyphomicrobiales</taxon>
        <taxon>Phyllobacteriaceae</taxon>
        <taxon>Nitratireductor</taxon>
    </lineage>
</organism>
<comment type="caution">
    <text evidence="1">The sequence shown here is derived from an EMBL/GenBank/DDBJ whole genome shotgun (WGS) entry which is preliminary data.</text>
</comment>
<reference evidence="1 2" key="1">
    <citation type="submission" date="2019-12" db="EMBL/GenBank/DDBJ databases">
        <title>Nitratireductor arenosus sp. nov., Isolated from sea sand, Jeju island, South Korea.</title>
        <authorList>
            <person name="Kim W."/>
        </authorList>
    </citation>
    <scope>NUCLEOTIDE SEQUENCE [LARGE SCALE GENOMIC DNA]</scope>
    <source>
        <strain evidence="1 2">CAU 1489</strain>
    </source>
</reference>
<gene>
    <name evidence="1" type="ORF">GN330_21720</name>
</gene>
<dbReference type="Proteomes" id="UP000463224">
    <property type="component" value="Unassembled WGS sequence"/>
</dbReference>
<sequence length="120" mass="12957">MRSIRFAPSNSIVFVEDASGGEPPERDSDALVHASPSCVSVGCYPEIDGETEIALGPVEEAPDGLDLVFEGAVATPTRTLAVNTVMAEELLGAAVPEKTTRLRIWVDHQTWPKRVVIGWR</sequence>
<dbReference type="EMBL" id="WPHG01000008">
    <property type="protein sequence ID" value="MVA99875.1"/>
    <property type="molecule type" value="Genomic_DNA"/>
</dbReference>
<name>A0A844QKP4_9HYPH</name>
<proteinExistence type="predicted"/>
<dbReference type="RefSeq" id="WP_156715522.1">
    <property type="nucleotide sequence ID" value="NZ_WPHG01000008.1"/>
</dbReference>
<accession>A0A844QKP4</accession>
<keyword evidence="2" id="KW-1185">Reference proteome</keyword>